<protein>
    <submittedName>
        <fullName evidence="1">Uncharacterized protein</fullName>
    </submittedName>
</protein>
<proteinExistence type="predicted"/>
<accession>A0A6C0EMJ3</accession>
<organism evidence="1">
    <name type="scientific">viral metagenome</name>
    <dbReference type="NCBI Taxonomy" id="1070528"/>
    <lineage>
        <taxon>unclassified sequences</taxon>
        <taxon>metagenomes</taxon>
        <taxon>organismal metagenomes</taxon>
    </lineage>
</organism>
<evidence type="ECO:0000313" key="1">
    <source>
        <dbReference type="EMBL" id="QHT28575.1"/>
    </source>
</evidence>
<name>A0A6C0EMJ3_9ZZZZ</name>
<sequence>MSLFIKYIEENNLSKFSDITNKLLDIKGLVIKENGNENENENGKGKGNLYLVKYNKKEGTEEDYNTYSFLKESRSLIIEKETNKIVCMSLTFKDSYEEFIDNVEWEDNVIEESIDGTLINLYYYNNVWNISTRGTLDANCYWNSSKTFHTLFTESSQSLNYDLLKTNFCYSFVLCHPESRNISKYNDPKIIHILSRNMDTLLESDEEIGIIKPAIIKILNVNKLEADSYQKLEHSVDSLDYVQEGYMIYSKNRLYRTKLRSAEFNKVSKIKGNEPFIIKRLLVLRKMGELGKLTEFLYYFNEYMEQYNNMEQSLTNIINEIYNYYIQIKIKKNFIDLPHFSRKAIYEIHNIYLGLASNYVSGAKPTIRKDDVKDWFESQDVNYQYYLYNVYVNYIANGE</sequence>
<reference evidence="1" key="1">
    <citation type="journal article" date="2020" name="Nature">
        <title>Giant virus diversity and host interactions through global metagenomics.</title>
        <authorList>
            <person name="Schulz F."/>
            <person name="Roux S."/>
            <person name="Paez-Espino D."/>
            <person name="Jungbluth S."/>
            <person name="Walsh D.A."/>
            <person name="Denef V.J."/>
            <person name="McMahon K.D."/>
            <person name="Konstantinidis K.T."/>
            <person name="Eloe-Fadrosh E.A."/>
            <person name="Kyrpides N.C."/>
            <person name="Woyke T."/>
        </authorList>
    </citation>
    <scope>NUCLEOTIDE SEQUENCE</scope>
    <source>
        <strain evidence="1">GVMAG-M-3300001351-8</strain>
    </source>
</reference>
<dbReference type="AlphaFoldDB" id="A0A6C0EMJ3"/>
<dbReference type="EMBL" id="MN738863">
    <property type="protein sequence ID" value="QHT28575.1"/>
    <property type="molecule type" value="Genomic_DNA"/>
</dbReference>